<protein>
    <submittedName>
        <fullName evidence="2">Uncharacterized protein</fullName>
    </submittedName>
</protein>
<evidence type="ECO:0000313" key="3">
    <source>
        <dbReference type="Proteomes" id="UP000070810"/>
    </source>
</evidence>
<dbReference type="AlphaFoldDB" id="A0A147EJ68"/>
<reference evidence="2 3" key="1">
    <citation type="journal article" date="2016" name="Front. Microbiol.">
        <title>Genomic Resource of Rice Seed Associated Bacteria.</title>
        <authorList>
            <person name="Midha S."/>
            <person name="Bansal K."/>
            <person name="Sharma S."/>
            <person name="Kumar N."/>
            <person name="Patil P.P."/>
            <person name="Chaudhry V."/>
            <person name="Patil P.B."/>
        </authorList>
    </citation>
    <scope>NUCLEOTIDE SEQUENCE [LARGE SCALE GENOMIC DNA]</scope>
    <source>
        <strain evidence="2 3">NS354</strain>
    </source>
</reference>
<evidence type="ECO:0000313" key="2">
    <source>
        <dbReference type="EMBL" id="KTR84169.1"/>
    </source>
</evidence>
<feature type="non-terminal residue" evidence="2">
    <location>
        <position position="1"/>
    </location>
</feature>
<organism evidence="2 3">
    <name type="scientific">Leucobacter chromiiresistens</name>
    <dbReference type="NCBI Taxonomy" id="1079994"/>
    <lineage>
        <taxon>Bacteria</taxon>
        <taxon>Bacillati</taxon>
        <taxon>Actinomycetota</taxon>
        <taxon>Actinomycetes</taxon>
        <taxon>Micrococcales</taxon>
        <taxon>Microbacteriaceae</taxon>
        <taxon>Leucobacter</taxon>
    </lineage>
</organism>
<feature type="compositionally biased region" description="Low complexity" evidence="1">
    <location>
        <begin position="24"/>
        <end position="34"/>
    </location>
</feature>
<keyword evidence="3" id="KW-1185">Reference proteome</keyword>
<feature type="compositionally biased region" description="Acidic residues" evidence="1">
    <location>
        <begin position="1"/>
        <end position="14"/>
    </location>
</feature>
<comment type="caution">
    <text evidence="2">The sequence shown here is derived from an EMBL/GenBank/DDBJ whole genome shotgun (WGS) entry which is preliminary data.</text>
</comment>
<feature type="non-terminal residue" evidence="2">
    <location>
        <position position="174"/>
    </location>
</feature>
<evidence type="ECO:0000256" key="1">
    <source>
        <dbReference type="SAM" id="MobiDB-lite"/>
    </source>
</evidence>
<gene>
    <name evidence="2" type="ORF">NS354_10080</name>
</gene>
<name>A0A147EJ68_9MICO</name>
<proteinExistence type="predicted"/>
<accession>A0A147EJ68</accession>
<dbReference type="Proteomes" id="UP000070810">
    <property type="component" value="Unassembled WGS sequence"/>
</dbReference>
<sequence length="174" mass="18667">NTTENTEDNSEVNTEDNTAVNTEDNTSFNTAANTADNTDRARLSILEKPLTECDTLYATGRSFTPGGEVMLGIVEIPKEQIVSLQSRAGKIPAFDREIGVVTADQNGRFTASFKTNFGEGYWDLYAVDTTNGRFDVDDFMVDACAATTDNTVENGADNTAVNTAVNGADNTVAN</sequence>
<dbReference type="EMBL" id="LDRK01000077">
    <property type="protein sequence ID" value="KTR84169.1"/>
    <property type="molecule type" value="Genomic_DNA"/>
</dbReference>
<feature type="region of interest" description="Disordered" evidence="1">
    <location>
        <begin position="1"/>
        <end position="34"/>
    </location>
</feature>